<protein>
    <recommendedName>
        <fullName evidence="2">SXP/RAL-2 family protein Ani s 5-like cation-binding domain-containing protein</fullName>
    </recommendedName>
</protein>
<gene>
    <name evidence="3" type="ORF">CBOVIS_LOCUS8256</name>
</gene>
<reference evidence="3 4" key="1">
    <citation type="submission" date="2020-04" db="EMBL/GenBank/DDBJ databases">
        <authorList>
            <person name="Laetsch R D."/>
            <person name="Stevens L."/>
            <person name="Kumar S."/>
            <person name="Blaxter L. M."/>
        </authorList>
    </citation>
    <scope>NUCLEOTIDE SEQUENCE [LARGE SCALE GENOMIC DNA]</scope>
</reference>
<accession>A0A8S1EZZ5</accession>
<dbReference type="PANTHER" id="PTHR21593">
    <property type="entry name" value="PRION-LIKE- Q/N-RICH -DOMAIN-BEARING PROTEIN PROTEIN"/>
    <property type="match status" value="1"/>
</dbReference>
<evidence type="ECO:0000313" key="3">
    <source>
        <dbReference type="EMBL" id="CAB3406143.1"/>
    </source>
</evidence>
<feature type="chain" id="PRO_5035738799" description="SXP/RAL-2 family protein Ani s 5-like cation-binding domain-containing protein" evidence="1">
    <location>
        <begin position="20"/>
        <end position="194"/>
    </location>
</feature>
<proteinExistence type="predicted"/>
<dbReference type="EMBL" id="CADEPM010000005">
    <property type="protein sequence ID" value="CAB3406143.1"/>
    <property type="molecule type" value="Genomic_DNA"/>
</dbReference>
<organism evidence="3 4">
    <name type="scientific">Caenorhabditis bovis</name>
    <dbReference type="NCBI Taxonomy" id="2654633"/>
    <lineage>
        <taxon>Eukaryota</taxon>
        <taxon>Metazoa</taxon>
        <taxon>Ecdysozoa</taxon>
        <taxon>Nematoda</taxon>
        <taxon>Chromadorea</taxon>
        <taxon>Rhabditida</taxon>
        <taxon>Rhabditina</taxon>
        <taxon>Rhabditomorpha</taxon>
        <taxon>Rhabditoidea</taxon>
        <taxon>Rhabditidae</taxon>
        <taxon>Peloderinae</taxon>
        <taxon>Caenorhabditis</taxon>
    </lineage>
</organism>
<comment type="caution">
    <text evidence="3">The sequence shown here is derived from an EMBL/GenBank/DDBJ whole genome shotgun (WGS) entry which is preliminary data.</text>
</comment>
<dbReference type="Pfam" id="PF02520">
    <property type="entry name" value="ANIS5_cation-bd"/>
    <property type="match status" value="1"/>
</dbReference>
<sequence>MLRYLLLFHFAIAAPLASTTIPSTIATRVIPLANSIETKLPFLRGVDDLNKEEFFEIIRDEKLSKAEIWKHVEEWSKKQPEDVQMSVIEFHQKLSEHVDSSKMRVQNIVRSLPEALHRLRQIVEDVEITRLQEKNRIANLYSSLEEDVSKTLQFIVNMVSFENNEGKIIEQKHKIARLKKGGIWTGNSHATTIF</sequence>
<dbReference type="InterPro" id="IPR003677">
    <property type="entry name" value="ANIS5_cation-bd"/>
</dbReference>
<feature type="signal peptide" evidence="1">
    <location>
        <begin position="1"/>
        <end position="19"/>
    </location>
</feature>
<keyword evidence="4" id="KW-1185">Reference proteome</keyword>
<dbReference type="OrthoDB" id="5805158at2759"/>
<dbReference type="PANTHER" id="PTHR21593:SF36">
    <property type="entry name" value="DUF148 DOMAIN-CONTAINING PROTEIN-RELATED"/>
    <property type="match status" value="1"/>
</dbReference>
<evidence type="ECO:0000259" key="2">
    <source>
        <dbReference type="Pfam" id="PF02520"/>
    </source>
</evidence>
<evidence type="ECO:0000256" key="1">
    <source>
        <dbReference type="SAM" id="SignalP"/>
    </source>
</evidence>
<dbReference type="Proteomes" id="UP000494206">
    <property type="component" value="Unassembled WGS sequence"/>
</dbReference>
<dbReference type="AlphaFoldDB" id="A0A8S1EZZ5"/>
<keyword evidence="1" id="KW-0732">Signal</keyword>
<evidence type="ECO:0000313" key="4">
    <source>
        <dbReference type="Proteomes" id="UP000494206"/>
    </source>
</evidence>
<name>A0A8S1EZZ5_9PELO</name>
<feature type="domain" description="SXP/RAL-2 family protein Ani s 5-like cation-binding" evidence="2">
    <location>
        <begin position="51"/>
        <end position="158"/>
    </location>
</feature>
<dbReference type="InterPro" id="IPR052823">
    <property type="entry name" value="SXP/RAL-2_related"/>
</dbReference>